<evidence type="ECO:0000256" key="1">
    <source>
        <dbReference type="SAM" id="MobiDB-lite"/>
    </source>
</evidence>
<dbReference type="EMBL" id="BAABHV010000010">
    <property type="protein sequence ID" value="GAA5055757.1"/>
    <property type="molecule type" value="Genomic_DNA"/>
</dbReference>
<keyword evidence="3" id="KW-1185">Reference proteome</keyword>
<dbReference type="PROSITE" id="PS51257">
    <property type="entry name" value="PROKAR_LIPOPROTEIN"/>
    <property type="match status" value="1"/>
</dbReference>
<feature type="region of interest" description="Disordered" evidence="1">
    <location>
        <begin position="21"/>
        <end position="46"/>
    </location>
</feature>
<reference evidence="3" key="1">
    <citation type="journal article" date="2019" name="Int. J. Syst. Evol. Microbiol.">
        <title>The Global Catalogue of Microorganisms (GCM) 10K type strain sequencing project: providing services to taxonomists for standard genome sequencing and annotation.</title>
        <authorList>
            <consortium name="The Broad Institute Genomics Platform"/>
            <consortium name="The Broad Institute Genome Sequencing Center for Infectious Disease"/>
            <person name="Wu L."/>
            <person name="Ma J."/>
        </authorList>
    </citation>
    <scope>NUCLEOTIDE SEQUENCE [LARGE SCALE GENOMIC DNA]</scope>
    <source>
        <strain evidence="3">JCM 18014</strain>
    </source>
</reference>
<evidence type="ECO:0000313" key="2">
    <source>
        <dbReference type="EMBL" id="GAA5055757.1"/>
    </source>
</evidence>
<dbReference type="RefSeq" id="WP_346032932.1">
    <property type="nucleotide sequence ID" value="NZ_BAABHV010000010.1"/>
</dbReference>
<feature type="region of interest" description="Disordered" evidence="1">
    <location>
        <begin position="63"/>
        <end position="83"/>
    </location>
</feature>
<gene>
    <name evidence="2" type="ORF">GCM10023208_19890</name>
</gene>
<sequence length="83" mass="8709">MKKIIAFASAAALGLGLAACDSPSEEAAEEEAEAMEEQADEMEDAGMITDEEADAMEAEADNIEDAAEGDTDEYTEGMEEAVN</sequence>
<comment type="caution">
    <text evidence="2">The sequence shown here is derived from an EMBL/GenBank/DDBJ whole genome shotgun (WGS) entry which is preliminary data.</text>
</comment>
<evidence type="ECO:0000313" key="3">
    <source>
        <dbReference type="Proteomes" id="UP001500518"/>
    </source>
</evidence>
<accession>A0ABP9KEC9</accession>
<protein>
    <submittedName>
        <fullName evidence="2">Uncharacterized protein</fullName>
    </submittedName>
</protein>
<feature type="compositionally biased region" description="Acidic residues" evidence="1">
    <location>
        <begin position="23"/>
        <end position="46"/>
    </location>
</feature>
<proteinExistence type="predicted"/>
<dbReference type="Proteomes" id="UP001500518">
    <property type="component" value="Unassembled WGS sequence"/>
</dbReference>
<organism evidence="2 3">
    <name type="scientific">Erythrobacter westpacificensis</name>
    <dbReference type="NCBI Taxonomy" id="1055231"/>
    <lineage>
        <taxon>Bacteria</taxon>
        <taxon>Pseudomonadati</taxon>
        <taxon>Pseudomonadota</taxon>
        <taxon>Alphaproteobacteria</taxon>
        <taxon>Sphingomonadales</taxon>
        <taxon>Erythrobacteraceae</taxon>
        <taxon>Erythrobacter/Porphyrobacter group</taxon>
        <taxon>Erythrobacter</taxon>
    </lineage>
</organism>
<name>A0ABP9KEC9_9SPHN</name>